<evidence type="ECO:0000313" key="2">
    <source>
        <dbReference type="Proteomes" id="UP000282196"/>
    </source>
</evidence>
<organism evidence="1 2">
    <name type="scientific">Candidatus Termititenax dinenymphae</name>
    <dbReference type="NCBI Taxonomy" id="2218523"/>
    <lineage>
        <taxon>Bacteria</taxon>
        <taxon>Bacillati</taxon>
        <taxon>Candidatus Margulisiibacteriota</taxon>
        <taxon>Candidatus Termititenacia</taxon>
        <taxon>Candidatus Termititenacales</taxon>
        <taxon>Candidatus Termititenacaceae</taxon>
        <taxon>Candidatus Termititenax</taxon>
    </lineage>
</organism>
<proteinExistence type="predicted"/>
<dbReference type="AlphaFoldDB" id="A0A388TK26"/>
<keyword evidence="2" id="KW-1185">Reference proteome</keyword>
<evidence type="ECO:0000313" key="1">
    <source>
        <dbReference type="EMBL" id="GBR77677.1"/>
    </source>
</evidence>
<protein>
    <submittedName>
        <fullName evidence="1">Rhs family protein</fullName>
    </submittedName>
</protein>
<gene>
    <name evidence="1" type="ORF">RDn1_336</name>
</gene>
<name>A0A388TK26_9BACT</name>
<comment type="caution">
    <text evidence="1">The sequence shown here is derived from an EMBL/GenBank/DDBJ whole genome shotgun (WGS) entry which is preliminary data.</text>
</comment>
<dbReference type="Proteomes" id="UP000282196">
    <property type="component" value="Unassembled WGS sequence"/>
</dbReference>
<feature type="non-terminal residue" evidence="1">
    <location>
        <position position="34"/>
    </location>
</feature>
<sequence>MDDKVVFKPSAFSHSVTEADILRAMDEYLYDGPM</sequence>
<dbReference type="EMBL" id="BGZP01000023">
    <property type="protein sequence ID" value="GBR77677.1"/>
    <property type="molecule type" value="Genomic_DNA"/>
</dbReference>
<reference evidence="1 2" key="1">
    <citation type="journal article" date="2019" name="ISME J.">
        <title>Genome analyses of uncultured TG2/ZB3 bacteria in 'Margulisbacteria' specifically attached to ectosymbiotic spirochetes of protists in the termite gut.</title>
        <authorList>
            <person name="Utami Y.D."/>
            <person name="Kuwahara H."/>
            <person name="Igai K."/>
            <person name="Murakami T."/>
            <person name="Sugaya K."/>
            <person name="Morikawa T."/>
            <person name="Nagura Y."/>
            <person name="Yuki M."/>
            <person name="Deevong P."/>
            <person name="Inoue T."/>
            <person name="Kihara K."/>
            <person name="Lo N."/>
            <person name="Yamada A."/>
            <person name="Ohkuma M."/>
            <person name="Hongoh Y."/>
        </authorList>
    </citation>
    <scope>NUCLEOTIDE SEQUENCE [LARGE SCALE GENOMIC DNA]</scope>
    <source>
        <strain evidence="1">RsDinE6-01</strain>
    </source>
</reference>
<accession>A0A388TK26</accession>